<feature type="compositionally biased region" description="Low complexity" evidence="1">
    <location>
        <begin position="106"/>
        <end position="117"/>
    </location>
</feature>
<feature type="transmembrane region" description="Helical" evidence="2">
    <location>
        <begin position="3084"/>
        <end position="3105"/>
    </location>
</feature>
<feature type="compositionally biased region" description="Low complexity" evidence="1">
    <location>
        <begin position="2404"/>
        <end position="2427"/>
    </location>
</feature>
<feature type="region of interest" description="Disordered" evidence="1">
    <location>
        <begin position="1009"/>
        <end position="1142"/>
    </location>
</feature>
<feature type="compositionally biased region" description="Polar residues" evidence="1">
    <location>
        <begin position="214"/>
        <end position="233"/>
    </location>
</feature>
<reference evidence="3" key="1">
    <citation type="submission" date="2022-07" db="EMBL/GenBank/DDBJ databases">
        <title>Phylogenomic reconstructions and comparative analyses of Kickxellomycotina fungi.</title>
        <authorList>
            <person name="Reynolds N.K."/>
            <person name="Stajich J.E."/>
            <person name="Barry K."/>
            <person name="Grigoriev I.V."/>
            <person name="Crous P."/>
            <person name="Smith M.E."/>
        </authorList>
    </citation>
    <scope>NUCLEOTIDE SEQUENCE</scope>
    <source>
        <strain evidence="3">NRRL 1565</strain>
    </source>
</reference>
<feature type="region of interest" description="Disordered" evidence="1">
    <location>
        <begin position="1753"/>
        <end position="1936"/>
    </location>
</feature>
<feature type="compositionally biased region" description="Polar residues" evidence="1">
    <location>
        <begin position="1421"/>
        <end position="1430"/>
    </location>
</feature>
<keyword evidence="2" id="KW-1133">Transmembrane helix</keyword>
<organism evidence="3 4">
    <name type="scientific">Coemansia guatemalensis</name>
    <dbReference type="NCBI Taxonomy" id="2761395"/>
    <lineage>
        <taxon>Eukaryota</taxon>
        <taxon>Fungi</taxon>
        <taxon>Fungi incertae sedis</taxon>
        <taxon>Zoopagomycota</taxon>
        <taxon>Kickxellomycotina</taxon>
        <taxon>Kickxellomycetes</taxon>
        <taxon>Kickxellales</taxon>
        <taxon>Kickxellaceae</taxon>
        <taxon>Coemansia</taxon>
    </lineage>
</organism>
<feature type="compositionally biased region" description="Polar residues" evidence="1">
    <location>
        <begin position="812"/>
        <end position="823"/>
    </location>
</feature>
<feature type="compositionally biased region" description="Low complexity" evidence="1">
    <location>
        <begin position="234"/>
        <end position="267"/>
    </location>
</feature>
<name>A0A9W8HXL9_9FUNG</name>
<feature type="region of interest" description="Disordered" evidence="1">
    <location>
        <begin position="2154"/>
        <end position="2199"/>
    </location>
</feature>
<feature type="compositionally biased region" description="Basic and acidic residues" evidence="1">
    <location>
        <begin position="726"/>
        <end position="735"/>
    </location>
</feature>
<feature type="compositionally biased region" description="Low complexity" evidence="1">
    <location>
        <begin position="707"/>
        <end position="719"/>
    </location>
</feature>
<feature type="compositionally biased region" description="Low complexity" evidence="1">
    <location>
        <begin position="1657"/>
        <end position="1681"/>
    </location>
</feature>
<comment type="caution">
    <text evidence="3">The sequence shown here is derived from an EMBL/GenBank/DDBJ whole genome shotgun (WGS) entry which is preliminary data.</text>
</comment>
<feature type="compositionally biased region" description="Basic and acidic residues" evidence="1">
    <location>
        <begin position="1051"/>
        <end position="1065"/>
    </location>
</feature>
<feature type="compositionally biased region" description="Low complexity" evidence="1">
    <location>
        <begin position="826"/>
        <end position="846"/>
    </location>
</feature>
<feature type="compositionally biased region" description="Low complexity" evidence="1">
    <location>
        <begin position="1883"/>
        <end position="1904"/>
    </location>
</feature>
<feature type="compositionally biased region" description="Basic and acidic residues" evidence="1">
    <location>
        <begin position="508"/>
        <end position="520"/>
    </location>
</feature>
<feature type="compositionally biased region" description="Low complexity" evidence="1">
    <location>
        <begin position="354"/>
        <end position="368"/>
    </location>
</feature>
<feature type="compositionally biased region" description="Acidic residues" evidence="1">
    <location>
        <begin position="2661"/>
        <end position="2672"/>
    </location>
</feature>
<feature type="compositionally biased region" description="Basic and acidic residues" evidence="1">
    <location>
        <begin position="2250"/>
        <end position="2259"/>
    </location>
</feature>
<feature type="compositionally biased region" description="Low complexity" evidence="1">
    <location>
        <begin position="1957"/>
        <end position="1969"/>
    </location>
</feature>
<feature type="transmembrane region" description="Helical" evidence="2">
    <location>
        <begin position="2775"/>
        <end position="2797"/>
    </location>
</feature>
<feature type="compositionally biased region" description="Low complexity" evidence="1">
    <location>
        <begin position="1264"/>
        <end position="1277"/>
    </location>
</feature>
<feature type="compositionally biased region" description="Low complexity" evidence="1">
    <location>
        <begin position="780"/>
        <end position="798"/>
    </location>
</feature>
<feature type="region of interest" description="Disordered" evidence="1">
    <location>
        <begin position="1"/>
        <end position="147"/>
    </location>
</feature>
<feature type="region of interest" description="Disordered" evidence="1">
    <location>
        <begin position="1155"/>
        <end position="1282"/>
    </location>
</feature>
<dbReference type="EMBL" id="JANBUO010000084">
    <property type="protein sequence ID" value="KAJ2807811.1"/>
    <property type="molecule type" value="Genomic_DNA"/>
</dbReference>
<feature type="compositionally biased region" description="Polar residues" evidence="1">
    <location>
        <begin position="1639"/>
        <end position="1656"/>
    </location>
</feature>
<feature type="compositionally biased region" description="Polar residues" evidence="1">
    <location>
        <begin position="268"/>
        <end position="277"/>
    </location>
</feature>
<feature type="compositionally biased region" description="Polar residues" evidence="1">
    <location>
        <begin position="1916"/>
        <end position="1931"/>
    </location>
</feature>
<feature type="transmembrane region" description="Helical" evidence="2">
    <location>
        <begin position="2704"/>
        <end position="2726"/>
    </location>
</feature>
<feature type="compositionally biased region" description="Low complexity" evidence="1">
    <location>
        <begin position="1307"/>
        <end position="1316"/>
    </location>
</feature>
<feature type="transmembrane region" description="Helical" evidence="2">
    <location>
        <begin position="3117"/>
        <end position="3137"/>
    </location>
</feature>
<feature type="region of interest" description="Disordered" evidence="1">
    <location>
        <begin position="211"/>
        <end position="439"/>
    </location>
</feature>
<feature type="compositionally biased region" description="Polar residues" evidence="1">
    <location>
        <begin position="1178"/>
        <end position="1197"/>
    </location>
</feature>
<feature type="region of interest" description="Disordered" evidence="1">
    <location>
        <begin position="577"/>
        <end position="873"/>
    </location>
</feature>
<evidence type="ECO:0000313" key="4">
    <source>
        <dbReference type="Proteomes" id="UP001140094"/>
    </source>
</evidence>
<feature type="region of interest" description="Disordered" evidence="1">
    <location>
        <begin position="1496"/>
        <end position="1738"/>
    </location>
</feature>
<feature type="compositionally biased region" description="Basic residues" evidence="1">
    <location>
        <begin position="1106"/>
        <end position="1118"/>
    </location>
</feature>
<accession>A0A9W8HXL9</accession>
<feature type="region of interest" description="Disordered" evidence="1">
    <location>
        <begin position="1952"/>
        <end position="2016"/>
    </location>
</feature>
<feature type="compositionally biased region" description="Basic residues" evidence="1">
    <location>
        <begin position="522"/>
        <end position="533"/>
    </location>
</feature>
<feature type="compositionally biased region" description="Low complexity" evidence="1">
    <location>
        <begin position="665"/>
        <end position="676"/>
    </location>
</feature>
<feature type="compositionally biased region" description="Low complexity" evidence="1">
    <location>
        <begin position="755"/>
        <end position="767"/>
    </location>
</feature>
<feature type="region of interest" description="Disordered" evidence="1">
    <location>
        <begin position="488"/>
        <end position="554"/>
    </location>
</feature>
<proteinExistence type="predicted"/>
<feature type="compositionally biased region" description="Low complexity" evidence="1">
    <location>
        <begin position="1376"/>
        <end position="1399"/>
    </location>
</feature>
<feature type="region of interest" description="Disordered" evidence="1">
    <location>
        <begin position="2651"/>
        <end position="2672"/>
    </location>
</feature>
<evidence type="ECO:0000256" key="1">
    <source>
        <dbReference type="SAM" id="MobiDB-lite"/>
    </source>
</evidence>
<dbReference type="Proteomes" id="UP001140094">
    <property type="component" value="Unassembled WGS sequence"/>
</dbReference>
<protein>
    <submittedName>
        <fullName evidence="3">Uncharacterized protein</fullName>
    </submittedName>
</protein>
<feature type="compositionally biased region" description="Low complexity" evidence="1">
    <location>
        <begin position="1163"/>
        <end position="1177"/>
    </location>
</feature>
<keyword evidence="2" id="KW-0812">Transmembrane</keyword>
<feature type="compositionally biased region" description="Basic and acidic residues" evidence="1">
    <location>
        <begin position="2386"/>
        <end position="2403"/>
    </location>
</feature>
<feature type="compositionally biased region" description="Polar residues" evidence="1">
    <location>
        <begin position="1512"/>
        <end position="1527"/>
    </location>
</feature>
<feature type="compositionally biased region" description="Basic and acidic residues" evidence="1">
    <location>
        <begin position="121"/>
        <end position="136"/>
    </location>
</feature>
<keyword evidence="4" id="KW-1185">Reference proteome</keyword>
<feature type="compositionally biased region" description="Low complexity" evidence="1">
    <location>
        <begin position="1722"/>
        <end position="1738"/>
    </location>
</feature>
<feature type="region of interest" description="Disordered" evidence="1">
    <location>
        <begin position="1295"/>
        <end position="1438"/>
    </location>
</feature>
<feature type="compositionally biased region" description="Polar residues" evidence="1">
    <location>
        <begin position="1333"/>
        <end position="1344"/>
    </location>
</feature>
<evidence type="ECO:0000313" key="3">
    <source>
        <dbReference type="EMBL" id="KAJ2807811.1"/>
    </source>
</evidence>
<feature type="compositionally biased region" description="Low complexity" evidence="1">
    <location>
        <begin position="687"/>
        <end position="699"/>
    </location>
</feature>
<feature type="region of interest" description="Disordered" evidence="1">
    <location>
        <begin position="2864"/>
        <end position="2888"/>
    </location>
</feature>
<sequence>MSSRRTPGSNNGGRRKSKPLPTPRPAAADSQHLQTGRSPGQIAENSGDAGERSVGNTGESSGSSHHMEFSSPSPPSSANISATSSGHLPENTHLSMPAISRRGERQMAAAEPMQQMQKKSASADRSRSELPQHSEAAEASGGMVPHEAVAELHQIQRLPDHQRRKVIAAYNNQFARLLGNGPTTISGDSPAPSMISGSSFNSPRTITMEELQRASRTTPRVPNTSSSVATTSFPAVGPSSKSSSSSHSASPSAAVRAAAAGAVASAGKWSQATTPSSVKDRDSGLFGGQTFTFTSPPSQGGHHRSTSSSGFAPIQEKEEDEDERNYEPESRSSSRSSSAQHRPKYEVHVPPPETLARTPTLRTRSPTPVGRSRTPSLPSQQQIGTAGRRRRATTTAGTSVSAESPATGQLQQRPGSALSSMDDRSRSRSFAGSTSSDRVTLQQLQQATVAAAAAASGAVERGDGFSVPLIPPPPPEDAQQFRNPFLHDQQQQQQRAGGGGSSAPLPEYLHERESDRESATHTRIRHHKQRHPSSVRSATSPSLSYTLSSAYSPSNAGSDLTYELTFLGLHPTVESPYSHGVLSRSSIRPSGAGAAGGGSSTEHAGLSGRQSANDLRRRSASVSSDRPTRQMRAAAATGRGSGSPTPPLPMTAEALRGELRRQMHVRSSSAGSSRVSSIREEFEQMASSTSTSSPSNGNSRPQSGNSQQHHALQHQQHTPQSKKVAQMRERIEEWQRSGPSSAAGAETSRRLTDNSAVTGSSTTAAGAQQNIGEIESVRTSADVGGAIAGGSSSSSSGSNRAEPRLVPLTPEASASQTKAQGKQPQRRLSQLQRVQQQEQRQHSSGRSRGGSRESKYSEDTAQSSNIPPSLFGSDRSTFSTPLLAGLPHVSVPSDIASLRTTQGASHAPLPAATDLPRHRQQQPQSSAATSTTSSGSSGNSSSVFSALSSPVSIGGRKKQPLVVDAREASSEILQGTQQVRTSTPSIVHAVATGSDDGPFRRSTKQVIDSPHAPIAASSSAEDRRKWAQMHAQSRPPLGGTAASESVDGSSEDLHRWDEKLRRRADSSAVPLAGPVVSESPAHALQPKSDGGMTLEDASAVQQQRPLAKKKKKKARQRRYSPASDVGSDSMDPPTSSQLRESAAVAAGIASAAAAASDARKSDSGSSGDISIVSASLSQPDSTSGSSGALENPLSSRPQFRMGRHGSSPLNPSTTTGSSAPPMPSQPPQQETQQQQQAPSAGILQRLTGTVRRRRDAPQEHVQQPAPSSAPGAPTGAPTPLPRRWWRNIKESMHAPIPPMHVDHKRFPPQQQQQFRQQQHDAPMTDSPLRRHSFSGSTDIEQQKMSAALSPQAHVRRKQTLADRMRGALRGPTRHSGPPQAAAAAAAVGGIPQQQQQQAQSRVSDPMQWGPHNPFSKEHSQLIHSQLTHPQGASPPRRRASFDTLSVHEMAQADRHELHSRLDNLVSPHAVVAPVLLPAAAAAAGLAAGNAASEGRQSLAASPRLHSPAAPSSKFSFQADSGRTSSASKPLPQTPRRDQQKPPPPPSEVFSFPSSEEQAKAKVQGQQTQPAVTPSPLFKTSASTPSSRHGKEPEQPKLSTTSAATSAGAGSGGLQAPTGHRSQEMVEVTRPLPIPPPEKQQFQPSGSYDINVHTAQLPTSQPFIQQQPQPQQSLQQDQAASAPGPPVRKRPSLFKRLTAGWRNASALEPITEEDAEHRRQRYEQPQQQEQHQSGAGDVAAAVGAGAAAAGVLGKLFGTGKGPSSEAPPKNPSVPNVAVVHSPHQPPAAHQPPVPPLLAPQQQQQHRPPSSSSYSVDPHGAGPQPYAQPIPPQHLSSGTMGQQQQQQNNMSSAMYPGGPITPMPGQVPPEFQQSMAHTNPPGFTSLPPHQQQMHQQHQPHLSQLPMSAPINQGRPPQHYQQQMAAGSQSTQPQAPNPSKIMTAMASIPVIGSLLGKKAQQQQQQQQPQQQPYRYDNPNRPPSRPGSSYYTRPTSGMSGYTSYTSHPGHHQQPHQQNSQGGFTAQNILEKIKGAGRWYLVPLIAILMRESRVREVRPLVGRYALRYPLVETEAAADGAAKKRSQQRDVVQSGTMRAMDSRLFRNGAQGLQYETLDHRLENAYVPRFSRLRKYRRAEEVWDDEEAHQIAMRVQDRMNPTSGISAQDRRRLPNEPVLRGGGDRQPMLNDCDNADCSSQGLSSVDDGRYAASDVRRPTNLPLAYRLGDFVSGLLGRRGGSSGGATQPRAQSPASYLDHHAADSRRQTPLISSRVRGMSRIEEEEDERVQAGNVSGHRRRDSANDDDDTRSENGSVLRSLRRESLSRDEDEKFETTGDAPAQEAKRHDAWGWLNRNFNKPVGPRPTISAKHAAAAATAANAAGVASVASSEPGSRKPSEPENRKPKDKEVPVSTAAAAAAPPVIAAAAATSPESAPAPAPAPVDTVRNSSSEVPMFPPFSHLPRRMVDRILHRVGEPRVFVGSAQSQVVTPNNNGAAMGDGIFGDGNPYRTGTEWNFLESMRFSSPYPSSPREIHNKKLLEKQYSGASAKRQLMLVRPRDNEMARWPVHLEVLRDFMQLLGLVLGTCGYTKSPEDSTVGQRWPWMVVAGIPETLGFMWADLSTTTGQSVGFFGFFWALAFIALVMWTYGLYFEQPPRMPRGRSSRENVDDDSDDSDDGEVTYQEELVSLPGPLNVFGRLSRRISKRQRLHAVYLVLTTLYVPVVKLCLEAIVWGQGYWPVANPYRTEDYPQFASQPDDSSRRADDAFCYTTTMRRTGGFNGAYVVLPLAVLMLLVLGVALPVQIHRLAEHYKPRVPGWADGRTPGYRLPPTAQVSAANLVSGSVAGTAAPGGTGAPPTVLGSATATQRNIDYQQPREASPSQSSVRNRDDPNPMSYVDPILQGVQQMNLINPEMLGYLAAVYGMMYGQGGTGGISGGGAGADLNHVTGMLGKAWEHIQGWWAKDNAGDDPYFGMEKDAAYQARLRDMRHSQRNRHLATVQYRKALDNAADDYRFLYAPHYPAHAGDAARLLLWKLLAVVLAVTVAKDTCWGRSRARYTMDAARGALLLVVALLMLRSHHSHRPYFDPTANSAALFKCLAIVVAAIFALPLFLMSDPLSQAHAGLCVTLAVLNFLALAHMFWLLADALPRLRVAVRAGRGPAPLTLSPGILVARTAFDARLRRLLIERVWQDTWSAILLASRDFRLLPGHRLRFTRTASHPPYIDNYVGFAAERHLENLQLYDVVGRRAYAQAVMLERSNNHRMTMMDEIARTFTGPDMYFNPFESDTAASAGGAGALTGSNVGGNSASRLPLRFGLLPASARAGARSHFGKAYLLHFPFTVCMVYDDAPDQVVVIMNQADLQSYLRQNRDPNIIARREARRKLRALDGQYVTLTYIEHAGPNGAHHRYCLPQYATENEQYLAQFAGRRRILYRGLLSIKQHNNREVRDSVCNVSPGFTCALRLTEELYVDDEQLVNNLNHAANPFRKEFWRSGNVGSSSRIASSASMLRAVPISQRSRDTLGINSHNRHLLGVTDSFEETYELRALIDENSDIIDSRLPQIAAALERYQTDIHASFVRKRMGLSPGFHIDVFAPGPESYHVTKMLEKEQPPPKAFTPPLAPGSLNQLNGLWQNDEHGRLSYIPTLEQLAERLETLEENPYMRELLVDHQSDIQLLYERLRTLVPSQNNDPIKFCWYIFWDDLYRRYAKIVPALKAHEVDFNPLYPQSLPYHPMPRQNLELFLYERGLWKPLKAARYRRSYRPPSRVQPGSSSVPTSGLGLLRQLFKGWFGPSESSYRLASRTSPRVNDEEYAMDNMRRSAYLAGELSR</sequence>
<feature type="compositionally biased region" description="Polar residues" evidence="1">
    <location>
        <begin position="373"/>
        <end position="383"/>
    </location>
</feature>
<feature type="transmembrane region" description="Helical" evidence="2">
    <location>
        <begin position="2624"/>
        <end position="2645"/>
    </location>
</feature>
<feature type="region of interest" description="Disordered" evidence="1">
    <location>
        <begin position="2377"/>
        <end position="2442"/>
    </location>
</feature>
<feature type="compositionally biased region" description="Polar residues" evidence="1">
    <location>
        <begin position="289"/>
        <end position="298"/>
    </location>
</feature>
<feature type="compositionally biased region" description="Polar residues" evidence="1">
    <location>
        <begin position="399"/>
        <end position="418"/>
    </location>
</feature>
<feature type="region of interest" description="Disordered" evidence="1">
    <location>
        <begin position="900"/>
        <end position="958"/>
    </location>
</feature>
<feature type="compositionally biased region" description="Polar residues" evidence="1">
    <location>
        <begin position="1207"/>
        <end position="1216"/>
    </location>
</feature>
<feature type="compositionally biased region" description="Basic and acidic residues" evidence="1">
    <location>
        <begin position="2313"/>
        <end position="2328"/>
    </location>
</feature>
<feature type="compositionally biased region" description="Low complexity" evidence="1">
    <location>
        <begin position="1598"/>
        <end position="1607"/>
    </location>
</feature>
<feature type="compositionally biased region" description="Low complexity" evidence="1">
    <location>
        <begin position="925"/>
        <end position="952"/>
    </location>
</feature>
<dbReference type="OrthoDB" id="10261361at2759"/>
<feature type="transmembrane region" description="Helical" evidence="2">
    <location>
        <begin position="3054"/>
        <end position="3072"/>
    </location>
</feature>
<feature type="compositionally biased region" description="Low complexity" evidence="1">
    <location>
        <begin position="1982"/>
        <end position="2003"/>
    </location>
</feature>
<feature type="region of interest" description="Disordered" evidence="1">
    <location>
        <begin position="2231"/>
        <end position="2344"/>
    </location>
</feature>
<evidence type="ECO:0000256" key="2">
    <source>
        <dbReference type="SAM" id="Phobius"/>
    </source>
</evidence>
<feature type="non-terminal residue" evidence="3">
    <location>
        <position position="3821"/>
    </location>
</feature>
<keyword evidence="2" id="KW-0472">Membrane</keyword>
<feature type="compositionally biased region" description="Low complexity" evidence="1">
    <location>
        <begin position="428"/>
        <end position="439"/>
    </location>
</feature>
<feature type="compositionally biased region" description="Low complexity" evidence="1">
    <location>
        <begin position="76"/>
        <end position="87"/>
    </location>
</feature>
<feature type="compositionally biased region" description="Low complexity" evidence="1">
    <location>
        <begin position="1009"/>
        <end position="1019"/>
    </location>
</feature>
<feature type="compositionally biased region" description="Polar residues" evidence="1">
    <location>
        <begin position="1563"/>
        <end position="1586"/>
    </location>
</feature>
<feature type="compositionally biased region" description="Pro residues" evidence="1">
    <location>
        <begin position="1782"/>
        <end position="1796"/>
    </location>
</feature>
<feature type="compositionally biased region" description="Low complexity" evidence="1">
    <location>
        <begin position="1227"/>
        <end position="1240"/>
    </location>
</feature>
<feature type="compositionally biased region" description="Low complexity" evidence="1">
    <location>
        <begin position="1797"/>
        <end position="1810"/>
    </location>
</feature>
<feature type="compositionally biased region" description="Polar residues" evidence="1">
    <location>
        <begin position="534"/>
        <end position="554"/>
    </location>
</feature>
<gene>
    <name evidence="3" type="ORF">H4R20_001125</name>
</gene>